<proteinExistence type="predicted"/>
<evidence type="ECO:0008006" key="5">
    <source>
        <dbReference type="Google" id="ProtNLM"/>
    </source>
</evidence>
<accession>A0A813Y1D5</accession>
<keyword evidence="2" id="KW-0812">Transmembrane</keyword>
<dbReference type="EMBL" id="CAJNOO010000256">
    <property type="protein sequence ID" value="CAF0879174.1"/>
    <property type="molecule type" value="Genomic_DNA"/>
</dbReference>
<gene>
    <name evidence="3" type="ORF">RFH988_LOCUS7874</name>
</gene>
<protein>
    <recommendedName>
        <fullName evidence="5">Mannosyl phosphorylinositol ceramide synthase SUR1</fullName>
    </recommendedName>
</protein>
<dbReference type="Pfam" id="PF04488">
    <property type="entry name" value="Gly_transf_sug"/>
    <property type="match status" value="1"/>
</dbReference>
<dbReference type="PANTHER" id="PTHR32385">
    <property type="entry name" value="MANNOSYL PHOSPHORYLINOSITOL CERAMIDE SYNTHASE"/>
    <property type="match status" value="1"/>
</dbReference>
<keyword evidence="1" id="KW-0808">Transferase</keyword>
<dbReference type="PANTHER" id="PTHR32385:SF15">
    <property type="entry name" value="INOSITOL PHOSPHOCERAMIDE MANNOSYLTRANSFERASE 1"/>
    <property type="match status" value="1"/>
</dbReference>
<dbReference type="OrthoDB" id="9997758at2759"/>
<dbReference type="AlphaFoldDB" id="A0A813Y1D5"/>
<dbReference type="SUPFAM" id="SSF53448">
    <property type="entry name" value="Nucleotide-diphospho-sugar transferases"/>
    <property type="match status" value="1"/>
</dbReference>
<dbReference type="Gene3D" id="3.90.550.20">
    <property type="match status" value="1"/>
</dbReference>
<evidence type="ECO:0000313" key="4">
    <source>
        <dbReference type="Proteomes" id="UP000663882"/>
    </source>
</evidence>
<dbReference type="GO" id="GO:0051999">
    <property type="term" value="P:mannosyl-inositol phosphorylceramide biosynthetic process"/>
    <property type="evidence" value="ECO:0007669"/>
    <property type="project" value="TreeGrafter"/>
</dbReference>
<keyword evidence="2" id="KW-1133">Transmembrane helix</keyword>
<comment type="caution">
    <text evidence="3">The sequence shown here is derived from an EMBL/GenBank/DDBJ whole genome shotgun (WGS) entry which is preliminary data.</text>
</comment>
<evidence type="ECO:0000256" key="1">
    <source>
        <dbReference type="ARBA" id="ARBA00022679"/>
    </source>
</evidence>
<keyword evidence="2" id="KW-0472">Membrane</keyword>
<dbReference type="Proteomes" id="UP000663882">
    <property type="component" value="Unassembled WGS sequence"/>
</dbReference>
<name>A0A813Y1D5_9BILA</name>
<evidence type="ECO:0000256" key="2">
    <source>
        <dbReference type="SAM" id="Phobius"/>
    </source>
</evidence>
<dbReference type="InterPro" id="IPR051706">
    <property type="entry name" value="Glycosyltransferase_domain"/>
</dbReference>
<dbReference type="InterPro" id="IPR029044">
    <property type="entry name" value="Nucleotide-diphossugar_trans"/>
</dbReference>
<dbReference type="GO" id="GO:0000030">
    <property type="term" value="F:mannosyltransferase activity"/>
    <property type="evidence" value="ECO:0007669"/>
    <property type="project" value="TreeGrafter"/>
</dbReference>
<dbReference type="InterPro" id="IPR007577">
    <property type="entry name" value="GlycoTrfase_DXD_sugar-bd_CS"/>
</dbReference>
<organism evidence="3 4">
    <name type="scientific">Rotaria sordida</name>
    <dbReference type="NCBI Taxonomy" id="392033"/>
    <lineage>
        <taxon>Eukaryota</taxon>
        <taxon>Metazoa</taxon>
        <taxon>Spiralia</taxon>
        <taxon>Gnathifera</taxon>
        <taxon>Rotifera</taxon>
        <taxon>Eurotatoria</taxon>
        <taxon>Bdelloidea</taxon>
        <taxon>Philodinida</taxon>
        <taxon>Philodinidae</taxon>
        <taxon>Rotaria</taxon>
    </lineage>
</organism>
<reference evidence="3" key="1">
    <citation type="submission" date="2021-02" db="EMBL/GenBank/DDBJ databases">
        <authorList>
            <person name="Nowell W R."/>
        </authorList>
    </citation>
    <scope>NUCLEOTIDE SEQUENCE</scope>
</reference>
<sequence length="289" mass="34755">MICNALEYRTPPRMVYENDVIRYANATSVRRRIPRLIHQTYRTHDVPSIWNATVQSVMEKNIGEFKYRRWSHAEMDAFVKKHEPQFYWKTYITYPYDMQRIDSFRYVLMFHVGGIYVDMDNGCNRPFRDLLVTLESLEPDATDLAAFPRRESFGVESDFLISTAGHPLYRQLISRLHLFNHYYLLHFWTMQLSAGPIYVSIQERLFTSSEQAIVRLLDFSVFRPMFIWKENGFTWIGRDAHFLFYISAKSGIILWYCKIFIIIIVIFTLIKWRKQKQKITFNYIYTHTR</sequence>
<evidence type="ECO:0000313" key="3">
    <source>
        <dbReference type="EMBL" id="CAF0879174.1"/>
    </source>
</evidence>
<dbReference type="GO" id="GO:0016020">
    <property type="term" value="C:membrane"/>
    <property type="evidence" value="ECO:0007669"/>
    <property type="project" value="GOC"/>
</dbReference>
<feature type="transmembrane region" description="Helical" evidence="2">
    <location>
        <begin position="252"/>
        <end position="270"/>
    </location>
</feature>